<protein>
    <recommendedName>
        <fullName evidence="7">Major facilitator superfamily (MFS) profile domain-containing protein</fullName>
    </recommendedName>
</protein>
<proteinExistence type="predicted"/>
<dbReference type="SUPFAM" id="SSF103473">
    <property type="entry name" value="MFS general substrate transporter"/>
    <property type="match status" value="1"/>
</dbReference>
<feature type="domain" description="Major facilitator superfamily (MFS) profile" evidence="7">
    <location>
        <begin position="82"/>
        <end position="511"/>
    </location>
</feature>
<feature type="transmembrane region" description="Helical" evidence="6">
    <location>
        <begin position="392"/>
        <end position="413"/>
    </location>
</feature>
<comment type="subcellular location">
    <subcellularLocation>
        <location evidence="1">Membrane</location>
        <topology evidence="1">Multi-pass membrane protein</topology>
    </subcellularLocation>
</comment>
<evidence type="ECO:0000256" key="2">
    <source>
        <dbReference type="ARBA" id="ARBA00022692"/>
    </source>
</evidence>
<keyword evidence="2 6" id="KW-0812">Transmembrane</keyword>
<dbReference type="GO" id="GO:0005886">
    <property type="term" value="C:plasma membrane"/>
    <property type="evidence" value="ECO:0007669"/>
    <property type="project" value="TreeGrafter"/>
</dbReference>
<evidence type="ECO:0000259" key="7">
    <source>
        <dbReference type="PROSITE" id="PS50850"/>
    </source>
</evidence>
<dbReference type="OrthoDB" id="2585655at2759"/>
<dbReference type="Pfam" id="PF07690">
    <property type="entry name" value="MFS_1"/>
    <property type="match status" value="1"/>
</dbReference>
<dbReference type="PROSITE" id="PS50850">
    <property type="entry name" value="MFS"/>
    <property type="match status" value="1"/>
</dbReference>
<evidence type="ECO:0000313" key="8">
    <source>
        <dbReference type="EMBL" id="OBT95548.1"/>
    </source>
</evidence>
<organism evidence="8 9">
    <name type="scientific">Pseudogymnoascus verrucosus</name>
    <dbReference type="NCBI Taxonomy" id="342668"/>
    <lineage>
        <taxon>Eukaryota</taxon>
        <taxon>Fungi</taxon>
        <taxon>Dikarya</taxon>
        <taxon>Ascomycota</taxon>
        <taxon>Pezizomycotina</taxon>
        <taxon>Leotiomycetes</taxon>
        <taxon>Thelebolales</taxon>
        <taxon>Thelebolaceae</taxon>
        <taxon>Pseudogymnoascus</taxon>
    </lineage>
</organism>
<dbReference type="STRING" id="342668.A0A1B8GIA9"/>
<evidence type="ECO:0000256" key="5">
    <source>
        <dbReference type="SAM" id="MobiDB-lite"/>
    </source>
</evidence>
<evidence type="ECO:0000256" key="1">
    <source>
        <dbReference type="ARBA" id="ARBA00004141"/>
    </source>
</evidence>
<dbReference type="InterPro" id="IPR011701">
    <property type="entry name" value="MFS"/>
</dbReference>
<name>A0A1B8GIA9_9PEZI</name>
<feature type="transmembrane region" description="Helical" evidence="6">
    <location>
        <begin position="486"/>
        <end position="506"/>
    </location>
</feature>
<keyword evidence="4 6" id="KW-0472">Membrane</keyword>
<feature type="transmembrane region" description="Helical" evidence="6">
    <location>
        <begin position="419"/>
        <end position="442"/>
    </location>
</feature>
<dbReference type="GO" id="GO:0022857">
    <property type="term" value="F:transmembrane transporter activity"/>
    <property type="evidence" value="ECO:0007669"/>
    <property type="project" value="InterPro"/>
</dbReference>
<evidence type="ECO:0000313" key="9">
    <source>
        <dbReference type="Proteomes" id="UP000091956"/>
    </source>
</evidence>
<dbReference type="RefSeq" id="XP_018129281.1">
    <property type="nucleotide sequence ID" value="XM_018274713.2"/>
</dbReference>
<gene>
    <name evidence="8" type="ORF">VE01_05248</name>
</gene>
<dbReference type="InterPro" id="IPR020846">
    <property type="entry name" value="MFS_dom"/>
</dbReference>
<accession>A0A1B8GIA9</accession>
<feature type="transmembrane region" description="Helical" evidence="6">
    <location>
        <begin position="115"/>
        <end position="136"/>
    </location>
</feature>
<dbReference type="Proteomes" id="UP000091956">
    <property type="component" value="Unassembled WGS sequence"/>
</dbReference>
<dbReference type="AlphaFoldDB" id="A0A1B8GIA9"/>
<feature type="transmembrane region" description="Helical" evidence="6">
    <location>
        <begin position="206"/>
        <end position="228"/>
    </location>
</feature>
<keyword evidence="9" id="KW-1185">Reference proteome</keyword>
<dbReference type="GeneID" id="28838634"/>
<feature type="transmembrane region" description="Helical" evidence="6">
    <location>
        <begin position="243"/>
        <end position="261"/>
    </location>
</feature>
<dbReference type="PANTHER" id="PTHR23502">
    <property type="entry name" value="MAJOR FACILITATOR SUPERFAMILY"/>
    <property type="match status" value="1"/>
</dbReference>
<dbReference type="PANTHER" id="PTHR23502:SF181">
    <property type="entry name" value="MAJOR FACILITATOR SUPERFAMILY (MFS) PROFILE DOMAIN-CONTAINING PROTEIN"/>
    <property type="match status" value="1"/>
</dbReference>
<evidence type="ECO:0000256" key="6">
    <source>
        <dbReference type="SAM" id="Phobius"/>
    </source>
</evidence>
<reference evidence="8 9" key="1">
    <citation type="submission" date="2016-03" db="EMBL/GenBank/DDBJ databases">
        <title>Comparative genomics of Pseudogymnoascus destructans, the fungus causing white-nose syndrome of bats.</title>
        <authorList>
            <person name="Palmer J.M."/>
            <person name="Drees K.P."/>
            <person name="Foster J.T."/>
            <person name="Lindner D.L."/>
        </authorList>
    </citation>
    <scope>NUCLEOTIDE SEQUENCE [LARGE SCALE GENOMIC DNA]</scope>
    <source>
        <strain evidence="8 9">UAMH 10579</strain>
    </source>
</reference>
<dbReference type="EMBL" id="KV460235">
    <property type="protein sequence ID" value="OBT95548.1"/>
    <property type="molecule type" value="Genomic_DNA"/>
</dbReference>
<keyword evidence="3 6" id="KW-1133">Transmembrane helix</keyword>
<dbReference type="InterPro" id="IPR036259">
    <property type="entry name" value="MFS_trans_sf"/>
</dbReference>
<feature type="region of interest" description="Disordered" evidence="5">
    <location>
        <begin position="1"/>
        <end position="32"/>
    </location>
</feature>
<feature type="transmembrane region" description="Helical" evidence="6">
    <location>
        <begin position="454"/>
        <end position="474"/>
    </location>
</feature>
<evidence type="ECO:0000256" key="3">
    <source>
        <dbReference type="ARBA" id="ARBA00022989"/>
    </source>
</evidence>
<feature type="transmembrane region" description="Helical" evidence="6">
    <location>
        <begin position="148"/>
        <end position="171"/>
    </location>
</feature>
<feature type="transmembrane region" description="Helical" evidence="6">
    <location>
        <begin position="306"/>
        <end position="328"/>
    </location>
</feature>
<dbReference type="Gene3D" id="1.20.1250.20">
    <property type="entry name" value="MFS general substrate transporter like domains"/>
    <property type="match status" value="1"/>
</dbReference>
<feature type="transmembrane region" description="Helical" evidence="6">
    <location>
        <begin position="348"/>
        <end position="371"/>
    </location>
</feature>
<reference evidence="9" key="2">
    <citation type="journal article" date="2018" name="Nat. Commun.">
        <title>Extreme sensitivity to ultraviolet light in the fungal pathogen causing white-nose syndrome of bats.</title>
        <authorList>
            <person name="Palmer J.M."/>
            <person name="Drees K.P."/>
            <person name="Foster J.T."/>
            <person name="Lindner D.L."/>
        </authorList>
    </citation>
    <scope>NUCLEOTIDE SEQUENCE [LARGE SCALE GENOMIC DNA]</scope>
    <source>
        <strain evidence="9">UAMH 10579</strain>
    </source>
</reference>
<feature type="transmembrane region" description="Helical" evidence="6">
    <location>
        <begin position="177"/>
        <end position="199"/>
    </location>
</feature>
<evidence type="ECO:0000256" key="4">
    <source>
        <dbReference type="ARBA" id="ARBA00023136"/>
    </source>
</evidence>
<sequence length="525" mass="58194">MSASPVMDLTEGNPRTVHNESSDTTVGLEDSTDIEKVSKEEELQGKENPTLRLDKHGLQLVPQPTAFKDDPLNWSPALKLLVALQVSWLALLGPMGSAVVNPAFVPLAKSFKIPIVQASYELTVFIVFAGVGPLLITPFSNVYGRRPIYLLGNLVAGVTNVIAGNCTTWNGLLVTRVFNGIGTGSSVAIGAATICDLYFVHERGFYMGIFTFFLTNGPHFAPLIGGFIAQNLSWRWCFTIPDYIQLATFVITLFCLPETIYSRKTVNIATHREHSYLDLLLFKRSVLPGRKLHLADFGRSLYMLKYVSIVIPGLYYMTCFGYGSVLFAVTGSHLFSEFYNFDVAQTGLMLSIPLLIGCLIGEANAGWLVDWMANRYAKKNDGHRKPEVRLDAIWFALLIPIGIVVEGVCLSQFKNSSWVGSAFGMGLACLGLQVATTVIYTYCTDCYKSQSPEISSLLNVFRSVFSMVISFYAIPLGSAIKYQYAWLVFALINALLLIPMFALKFYGEKWRSSSWQTPPKFHNDI</sequence>